<dbReference type="AlphaFoldDB" id="A0AAE0H324"/>
<proteinExistence type="predicted"/>
<protein>
    <submittedName>
        <fullName evidence="1">Uncharacterized protein</fullName>
    </submittedName>
</protein>
<gene>
    <name evidence="1" type="ORF">CYMTET_3540</name>
</gene>
<sequence>MDVEAELKQLRRDVAAATEVSMVHASFSQPVSAVVAATTANDKPNFTYSAPTDEFARGCSGRARCTVVAAQR</sequence>
<keyword evidence="2" id="KW-1185">Reference proteome</keyword>
<accession>A0AAE0H324</accession>
<dbReference type="Proteomes" id="UP001190700">
    <property type="component" value="Unassembled WGS sequence"/>
</dbReference>
<organism evidence="1 2">
    <name type="scientific">Cymbomonas tetramitiformis</name>
    <dbReference type="NCBI Taxonomy" id="36881"/>
    <lineage>
        <taxon>Eukaryota</taxon>
        <taxon>Viridiplantae</taxon>
        <taxon>Chlorophyta</taxon>
        <taxon>Pyramimonadophyceae</taxon>
        <taxon>Pyramimonadales</taxon>
        <taxon>Pyramimonadaceae</taxon>
        <taxon>Cymbomonas</taxon>
    </lineage>
</organism>
<evidence type="ECO:0000313" key="1">
    <source>
        <dbReference type="EMBL" id="KAK3289013.1"/>
    </source>
</evidence>
<comment type="caution">
    <text evidence="1">The sequence shown here is derived from an EMBL/GenBank/DDBJ whole genome shotgun (WGS) entry which is preliminary data.</text>
</comment>
<evidence type="ECO:0000313" key="2">
    <source>
        <dbReference type="Proteomes" id="UP001190700"/>
    </source>
</evidence>
<reference evidence="1 2" key="1">
    <citation type="journal article" date="2015" name="Genome Biol. Evol.">
        <title>Comparative Genomics of a Bacterivorous Green Alga Reveals Evolutionary Causalities and Consequences of Phago-Mixotrophic Mode of Nutrition.</title>
        <authorList>
            <person name="Burns J.A."/>
            <person name="Paasch A."/>
            <person name="Narechania A."/>
            <person name="Kim E."/>
        </authorList>
    </citation>
    <scope>NUCLEOTIDE SEQUENCE [LARGE SCALE GENOMIC DNA]</scope>
    <source>
        <strain evidence="1 2">PLY_AMNH</strain>
    </source>
</reference>
<dbReference type="EMBL" id="LGRX02000272">
    <property type="protein sequence ID" value="KAK3289013.1"/>
    <property type="molecule type" value="Genomic_DNA"/>
</dbReference>
<name>A0AAE0H324_9CHLO</name>